<evidence type="ECO:0000313" key="1">
    <source>
        <dbReference type="EMBL" id="GAA1127311.1"/>
    </source>
</evidence>
<dbReference type="EMBL" id="BAAAJE010000001">
    <property type="protein sequence ID" value="GAA1127311.1"/>
    <property type="molecule type" value="Genomic_DNA"/>
</dbReference>
<dbReference type="SUPFAM" id="SSF82784">
    <property type="entry name" value="OsmC-like"/>
    <property type="match status" value="1"/>
</dbReference>
<reference evidence="1 2" key="1">
    <citation type="journal article" date="2019" name="Int. J. Syst. Evol. Microbiol.">
        <title>The Global Catalogue of Microorganisms (GCM) 10K type strain sequencing project: providing services to taxonomists for standard genome sequencing and annotation.</title>
        <authorList>
            <consortium name="The Broad Institute Genomics Platform"/>
            <consortium name="The Broad Institute Genome Sequencing Center for Infectious Disease"/>
            <person name="Wu L."/>
            <person name="Ma J."/>
        </authorList>
    </citation>
    <scope>NUCLEOTIDE SEQUENCE [LARGE SCALE GENOMIC DNA]</scope>
    <source>
        <strain evidence="1 2">JCM 11813</strain>
    </source>
</reference>
<gene>
    <name evidence="1" type="ORF">GCM10009606_03710</name>
</gene>
<organism evidence="1 2">
    <name type="scientific">Nocardioides aquiterrae</name>
    <dbReference type="NCBI Taxonomy" id="203799"/>
    <lineage>
        <taxon>Bacteria</taxon>
        <taxon>Bacillati</taxon>
        <taxon>Actinomycetota</taxon>
        <taxon>Actinomycetes</taxon>
        <taxon>Propionibacteriales</taxon>
        <taxon>Nocardioidaceae</taxon>
        <taxon>Nocardioides</taxon>
    </lineage>
</organism>
<evidence type="ECO:0008006" key="3">
    <source>
        <dbReference type="Google" id="ProtNLM"/>
    </source>
</evidence>
<dbReference type="Proteomes" id="UP001499979">
    <property type="component" value="Unassembled WGS sequence"/>
</dbReference>
<dbReference type="Pfam" id="PF02566">
    <property type="entry name" value="OsmC"/>
    <property type="match status" value="1"/>
</dbReference>
<comment type="caution">
    <text evidence="1">The sequence shown here is derived from an EMBL/GenBank/DDBJ whole genome shotgun (WGS) entry which is preliminary data.</text>
</comment>
<sequence>MSAGRTVTGVWKGGYHCTIQAGSFDIEVDEPVEVGGTDLGPQPTDLFLSSVASCFLLALSHAARKRALDVDGISVEVTGRYDGLRFSAVHVRALVGVPDSELDRLVEAAERVCYVTNTLRTGVTLTTEAVAARP</sequence>
<evidence type="ECO:0000313" key="2">
    <source>
        <dbReference type="Proteomes" id="UP001499979"/>
    </source>
</evidence>
<proteinExistence type="predicted"/>
<dbReference type="InterPro" id="IPR003718">
    <property type="entry name" value="OsmC/Ohr_fam"/>
</dbReference>
<name>A0ABN1U9K3_9ACTN</name>
<dbReference type="InterPro" id="IPR036102">
    <property type="entry name" value="OsmC/Ohrsf"/>
</dbReference>
<protein>
    <recommendedName>
        <fullName evidence="3">OsmC family peroxiredoxin</fullName>
    </recommendedName>
</protein>
<dbReference type="PANTHER" id="PTHR35368:SF1">
    <property type="entry name" value="HYDROPEROXIDE REDUCTASE"/>
    <property type="match status" value="1"/>
</dbReference>
<dbReference type="PANTHER" id="PTHR35368">
    <property type="entry name" value="HYDROPEROXIDE REDUCTASE"/>
    <property type="match status" value="1"/>
</dbReference>
<dbReference type="InterPro" id="IPR015946">
    <property type="entry name" value="KH_dom-like_a/b"/>
</dbReference>
<accession>A0ABN1U9K3</accession>
<dbReference type="Gene3D" id="3.30.300.20">
    <property type="match status" value="1"/>
</dbReference>
<keyword evidence="2" id="KW-1185">Reference proteome</keyword>
<dbReference type="InterPro" id="IPR052924">
    <property type="entry name" value="OsmC/Ohr_hydroprdx_reductase"/>
</dbReference>